<keyword evidence="15" id="KW-1185">Reference proteome</keyword>
<feature type="compositionally biased region" description="Basic and acidic residues" evidence="12">
    <location>
        <begin position="1349"/>
        <end position="1361"/>
    </location>
</feature>
<dbReference type="Gene3D" id="3.30.70.250">
    <property type="entry name" value="Malonyl-CoA ACP transacylase, ACP-binding"/>
    <property type="match status" value="1"/>
</dbReference>
<evidence type="ECO:0000313" key="15">
    <source>
        <dbReference type="Proteomes" id="UP000464378"/>
    </source>
</evidence>
<evidence type="ECO:0000256" key="10">
    <source>
        <dbReference type="ARBA" id="ARBA00023239"/>
    </source>
</evidence>
<evidence type="ECO:0000256" key="2">
    <source>
        <dbReference type="ARBA" id="ARBA00006714"/>
    </source>
</evidence>
<dbReference type="Pfam" id="PF07977">
    <property type="entry name" value="FabA"/>
    <property type="match status" value="3"/>
</dbReference>
<dbReference type="CDD" id="cd01287">
    <property type="entry name" value="FabA"/>
    <property type="match status" value="1"/>
</dbReference>
<dbReference type="InterPro" id="IPR010083">
    <property type="entry name" value="FabA"/>
</dbReference>
<dbReference type="SUPFAM" id="SSF54637">
    <property type="entry name" value="Thioesterase/thiol ester dehydrase-isomerase"/>
    <property type="match status" value="4"/>
</dbReference>
<dbReference type="InterPro" id="IPR018201">
    <property type="entry name" value="Ketoacyl_synth_AS"/>
</dbReference>
<dbReference type="SMART" id="SM00827">
    <property type="entry name" value="PKS_AT"/>
    <property type="match status" value="1"/>
</dbReference>
<evidence type="ECO:0000256" key="1">
    <source>
        <dbReference type="ARBA" id="ARBA00005194"/>
    </source>
</evidence>
<dbReference type="PROSITE" id="PS00606">
    <property type="entry name" value="KS3_1"/>
    <property type="match status" value="1"/>
</dbReference>
<evidence type="ECO:0000256" key="5">
    <source>
        <dbReference type="ARBA" id="ARBA00022553"/>
    </source>
</evidence>
<keyword evidence="5" id="KW-0597">Phosphoprotein</keyword>
<feature type="region of interest" description="Disordered" evidence="12">
    <location>
        <begin position="1346"/>
        <end position="1365"/>
    </location>
</feature>
<dbReference type="PANTHER" id="PTHR43074:SF1">
    <property type="entry name" value="BETA-KETOACYL SYNTHASE FAMILY PROTEIN-RELATED"/>
    <property type="match status" value="1"/>
</dbReference>
<evidence type="ECO:0000256" key="11">
    <source>
        <dbReference type="RuleBase" id="RU003694"/>
    </source>
</evidence>
<dbReference type="Pfam" id="PF02801">
    <property type="entry name" value="Ketoacyl-synt_C"/>
    <property type="match status" value="1"/>
</dbReference>
<keyword evidence="9" id="KW-0275">Fatty acid biosynthesis</keyword>
<dbReference type="PANTHER" id="PTHR43074">
    <property type="entry name" value="OMEGA-3 POLYUNSATURATED FATTY ACID SYNTHASE PFAB-RELATED"/>
    <property type="match status" value="1"/>
</dbReference>
<feature type="domain" description="Ketosynthase family 3 (KS3)" evidence="13">
    <location>
        <begin position="5"/>
        <end position="441"/>
    </location>
</feature>
<keyword evidence="8" id="KW-0443">Lipid metabolism</keyword>
<comment type="similarity">
    <text evidence="2">Belongs to the thioester dehydratase family. FabA subfamily.</text>
</comment>
<protein>
    <recommendedName>
        <fullName evidence="13">Ketosynthase family 3 (KS3) domain-containing protein</fullName>
    </recommendedName>
</protein>
<evidence type="ECO:0000256" key="12">
    <source>
        <dbReference type="SAM" id="MobiDB-lite"/>
    </source>
</evidence>
<dbReference type="SUPFAM" id="SSF53901">
    <property type="entry name" value="Thiolase-like"/>
    <property type="match status" value="3"/>
</dbReference>
<dbReference type="Gene3D" id="3.40.47.10">
    <property type="match status" value="3"/>
</dbReference>
<dbReference type="RefSeq" id="WP_162658294.1">
    <property type="nucleotide sequence ID" value="NZ_LR593887.1"/>
</dbReference>
<reference evidence="14" key="1">
    <citation type="submission" date="2019-04" db="EMBL/GenBank/DDBJ databases">
        <authorList>
            <consortium name="Science for Life Laboratories"/>
        </authorList>
    </citation>
    <scope>NUCLEOTIDE SEQUENCE</scope>
    <source>
        <strain evidence="14">MBLW1</strain>
    </source>
</reference>
<keyword evidence="3" id="KW-0596">Phosphopantetheine</keyword>
<dbReference type="InterPro" id="IPR029069">
    <property type="entry name" value="HotDog_dom_sf"/>
</dbReference>
<dbReference type="InterPro" id="IPR014031">
    <property type="entry name" value="Ketoacyl_synth_C"/>
</dbReference>
<evidence type="ECO:0000256" key="7">
    <source>
        <dbReference type="ARBA" id="ARBA00022832"/>
    </source>
</evidence>
<organism evidence="14">
    <name type="scientific">Tuwongella immobilis</name>
    <dbReference type="NCBI Taxonomy" id="692036"/>
    <lineage>
        <taxon>Bacteria</taxon>
        <taxon>Pseudomonadati</taxon>
        <taxon>Planctomycetota</taxon>
        <taxon>Planctomycetia</taxon>
        <taxon>Gemmatales</taxon>
        <taxon>Gemmataceae</taxon>
        <taxon>Tuwongella</taxon>
    </lineage>
</organism>
<evidence type="ECO:0000259" key="13">
    <source>
        <dbReference type="PROSITE" id="PS52004"/>
    </source>
</evidence>
<keyword evidence="10" id="KW-0456">Lyase</keyword>
<dbReference type="Proteomes" id="UP000464378">
    <property type="component" value="Chromosome"/>
</dbReference>
<proteinExistence type="inferred from homology"/>
<dbReference type="InParanoid" id="A0A6C2YQ05"/>
<dbReference type="SUPFAM" id="SSF52151">
    <property type="entry name" value="FabD/lysophospholipase-like"/>
    <property type="match status" value="1"/>
</dbReference>
<evidence type="ECO:0000256" key="4">
    <source>
        <dbReference type="ARBA" id="ARBA00022516"/>
    </source>
</evidence>
<dbReference type="Gene3D" id="3.40.366.10">
    <property type="entry name" value="Malonyl-Coenzyme A Acyl Carrier Protein, domain 2"/>
    <property type="match status" value="1"/>
</dbReference>
<comment type="similarity">
    <text evidence="11">Belongs to the thiolase-like superfamily. Beta-ketoacyl-ACP synthases family.</text>
</comment>
<feature type="compositionally biased region" description="Polar residues" evidence="12">
    <location>
        <begin position="1414"/>
        <end position="1430"/>
    </location>
</feature>
<dbReference type="InterPro" id="IPR013114">
    <property type="entry name" value="FabA_FabZ"/>
</dbReference>
<dbReference type="InterPro" id="IPR020841">
    <property type="entry name" value="PKS_Beta-ketoAc_synthase_dom"/>
</dbReference>
<dbReference type="KEGG" id="tim:GMBLW1_07570"/>
<sequence length="2379" mass="257599">MPPLDERIAIVGRGGLFPGSTTLDQFAAHLLAGTDLSSDVPTGRWTLDPERAVDSRPGQFDRVVSKRGYFLSPFELPDEDLGFDRAFLQQLDPLVQLAITVGWRAWQDANGQAINPQKTGIIVGNIALPTDRISEWTREVLRSHLPAYSGFAPNQPINPLNRYVAGLPAMMLAQTLRIQGPVWTLDAACASSLYSVKLACDWLLSGQVDAMICGGMSRPDCLYTQMGFSQLRALSPTGTCSPFDSKSNGLVVGEGAGLFVLKRLSSAIADGNTIYGVICGAGLSNDRDGNLLAPSSEGQLRAMRAAYAQAGWSPDSVDVIECHATGTPRGDAVEFASLRELWSGIGRTGQCVIGSVKSSTGHLLTGANSAGLMKLLLGIETGKLYPTANYQSPSQAIPIDGSPFRVLTSAEDWPKSASHPRRAAISGFGFGGINAHVLLEEYRPELVRVPVRMSTPPAEEPVAIVAMGLRLAGEESSREWQSILLGGRPGPQPVCRDGVGFADQRPCLGFTNLSVGVERFRIPPSEIEQMLPQQIVLLQATDLALQQLQATTTVTEHSVDPESLAIRTGTYVGLGLDIQTTNFQMRWSLLQQGASASEIESASPPLTPDRTMGALGSVAVSRIARTFRLGGPCFPVCSEDASGTAALLTAMQALKRREIDRAIVAAVDLSADPRMVAADAALAQGAPRPVPLEGAIAFVIKRVSDAERDGNRILAVIESAAQAQSFQGVWDAIAPESEAVESIGYIDDCGPNSLPQPPSLPRLPHTPDRAAIYSHTASIIGFPGAASTLLSLARATLAIAQQVIPAGQSLLDASQRLPAYWVADDAGQPRRAMVIGCGLADCYSGIRLAEHPSEATTNRDDRWFPLGRRLPRLFVFSGATLAELMQSVDLLRSQVESGVEFAALNAGDSHPANSPQSVVATCVAETVAELREQLAFLVQHLRTAPDAPIGRDETLGKPMPVAVRDRVFYTPRPLGPSARIAFVFPGSGNHFADMGRDLSATFPEILRTQQAENRRLRTQMAVDELWRPRLSAEIAPRTLIFAQVSLGAMIADLFQSFGIRPSAAIGYSLGESASLFGLRTWRARDAMLARLEESSLFVHDLAGPCLSARRYWNMSEDEPLDWVVGIVRTGAQAVRAALLPESKAFLLIINTPEECVIGGHRPDVEALAARLEKRLLPIDGVTTAHCAVTGPIEEPYRELHRLPTTPPSGVDYYSGATGQRYAVDTESASAAIFGAVNSTIDYPRLIEQAYADGVRIFLEPGPGGSCARFIDRILNEKPHLARAVCVPRQDHRSLLVRMLANLIAEGIPVDCSPLFRQSPEWTLPVSRNRVTVPVGLPIRPLANLAAKPVESRPEPRSEPRPEPIIVPPVIPASVVDLTPPSASAPRLASPPPLVENSVKLADERAATALFDATPESTKPSWSPEPSTPNASAADDAITAEFESKFESPPALCSDLPAELEDPMVERRPQLPALNGEIRAEAMEIPQTGHPVEAVVQQIQGHAETQLAVMQAHLAYLSFSTQMQQQFARLVQMQTQLLQGNALPTMPQVAQPQVAHPQVAHPQMAIVSPRDISPEIVDQPMSIAQLQLNPDAVSELVAPLTVPEETPRALDTAQCFEFARGSIAKSLGVAFAEIDSFPTRVRLPDGPLMLVDRVLQIDGEPLSLGSGRVVTEHLVTADRWYLDAGRIPICVAVESGQADLFLSGFLGIDLRTRGLAVYRLLDAVVTFHSPLPGIGSTIVYDIHIDRFFQQGETYLFKFRFEASVDGRPLMSMTEGCAGFFSESELAAGKGIIHTALDLRPIAGKRPADWRPLAPLGGIEAFNELQIDALRSGDLVTAFGSGFAGLPLRSPNRLPGGMLRLVDRVVEFDPQGGRFGLGRIRAEADIHPDDWFLTCHFVDDQVMPGTLMFECCMHTLRIFLMRLGWVGEEGQIATEPVPGVSSRLKCRGQVIASTKIVTYEVAIKEIGYGPEPYAIADALMSADGKPIVEITSMSIRISGLTREFVESIWQHQTAAIPAVRYDQRPAIFDTDRITAFAIGNPSDAFGDRYRIFDSERIIARLPGPPFQFLDRITRIDGARAWEMVAGGEVDAQYDVPTDAWYFGANRCQRMPFAVLLEIALQPCGWLAGYVGSALTSSDDLSFRNLGGSATQYEAIGPDCGTLTTTVKMTRVSSSGGMIIQNYDFTVRREGRVVYAGDTYFGFFSKGALANQVGLKESSLEVPSPEALALADRFQVPNDSPFPDDTLRMVDTIEFNLPTGGSKGLGLIQGTIAVNPEAWFFKAHFHQDPVWPGSLGLESMLQLLKVFAWQRWGTVPPTGWQTVAIGKRHEWVYRGQVIPTQNRVTVQATITAVDDEHQRIQADGFLMVDGRIIYAMKDFTLE</sequence>
<dbReference type="Pfam" id="PF00109">
    <property type="entry name" value="ketoacyl-synt"/>
    <property type="match status" value="2"/>
</dbReference>
<dbReference type="EMBL" id="LR586016">
    <property type="protein sequence ID" value="VIP03203.1"/>
    <property type="molecule type" value="Genomic_DNA"/>
</dbReference>
<dbReference type="GO" id="GO:0005737">
    <property type="term" value="C:cytoplasm"/>
    <property type="evidence" value="ECO:0007669"/>
    <property type="project" value="InterPro"/>
</dbReference>
<keyword evidence="4" id="KW-0444">Lipid biosynthesis</keyword>
<dbReference type="GO" id="GO:0006633">
    <property type="term" value="P:fatty acid biosynthetic process"/>
    <property type="evidence" value="ECO:0007669"/>
    <property type="project" value="UniProtKB-UniPathway"/>
</dbReference>
<evidence type="ECO:0000313" key="14">
    <source>
        <dbReference type="EMBL" id="VIP03203.1"/>
    </source>
</evidence>
<dbReference type="GO" id="GO:0004315">
    <property type="term" value="F:3-oxoacyl-[acyl-carrier-protein] synthase activity"/>
    <property type="evidence" value="ECO:0007669"/>
    <property type="project" value="InterPro"/>
</dbReference>
<dbReference type="EMBL" id="LR593887">
    <property type="protein sequence ID" value="VTS03696.1"/>
    <property type="molecule type" value="Genomic_DNA"/>
</dbReference>
<dbReference type="PROSITE" id="PS52004">
    <property type="entry name" value="KS3_2"/>
    <property type="match status" value="1"/>
</dbReference>
<evidence type="ECO:0000256" key="3">
    <source>
        <dbReference type="ARBA" id="ARBA00022450"/>
    </source>
</evidence>
<evidence type="ECO:0000256" key="6">
    <source>
        <dbReference type="ARBA" id="ARBA00022679"/>
    </source>
</evidence>
<dbReference type="CDD" id="cd00833">
    <property type="entry name" value="PKS"/>
    <property type="match status" value="1"/>
</dbReference>
<accession>A0A6C2YQ05</accession>
<dbReference type="InterPro" id="IPR014030">
    <property type="entry name" value="Ketoacyl_synth_N"/>
</dbReference>
<dbReference type="UniPathway" id="UPA00094"/>
<feature type="region of interest" description="Disordered" evidence="12">
    <location>
        <begin position="1412"/>
        <end position="1433"/>
    </location>
</feature>
<dbReference type="Gene3D" id="3.10.129.10">
    <property type="entry name" value="Hotdog Thioesterase"/>
    <property type="match status" value="4"/>
</dbReference>
<dbReference type="InterPro" id="IPR016039">
    <property type="entry name" value="Thiolase-like"/>
</dbReference>
<keyword evidence="7" id="KW-0276">Fatty acid metabolism</keyword>
<evidence type="ECO:0000256" key="8">
    <source>
        <dbReference type="ARBA" id="ARBA00023098"/>
    </source>
</evidence>
<dbReference type="InterPro" id="IPR016035">
    <property type="entry name" value="Acyl_Trfase/lysoPLipase"/>
</dbReference>
<dbReference type="GO" id="GO:0019171">
    <property type="term" value="F:(3R)-hydroxyacyl-[acyl-carrier-protein] dehydratase activity"/>
    <property type="evidence" value="ECO:0007669"/>
    <property type="project" value="InterPro"/>
</dbReference>
<gene>
    <name evidence="14" type="ORF">GMBLW1_07570</name>
</gene>
<name>A0A6C2YQ05_9BACT</name>
<keyword evidence="6 11" id="KW-0808">Transferase</keyword>
<dbReference type="InterPro" id="IPR014043">
    <property type="entry name" value="Acyl_transferase_dom"/>
</dbReference>
<dbReference type="InterPro" id="IPR001227">
    <property type="entry name" value="Ac_transferase_dom_sf"/>
</dbReference>
<evidence type="ECO:0000256" key="9">
    <source>
        <dbReference type="ARBA" id="ARBA00023160"/>
    </source>
</evidence>
<dbReference type="InterPro" id="IPR052568">
    <property type="entry name" value="PKS-FAS_Synthase"/>
</dbReference>
<comment type="pathway">
    <text evidence="1">Lipid metabolism; fatty acid biosynthesis.</text>
</comment>
<dbReference type="SMART" id="SM00825">
    <property type="entry name" value="PKS_KS"/>
    <property type="match status" value="1"/>
</dbReference>